<proteinExistence type="predicted"/>
<comment type="caution">
    <text evidence="2">The sequence shown here is derived from an EMBL/GenBank/DDBJ whole genome shotgun (WGS) entry which is preliminary data.</text>
</comment>
<gene>
    <name evidence="2" type="ORF">NGTWS1702_24740</name>
</gene>
<dbReference type="Pfam" id="PF12728">
    <property type="entry name" value="HTH_17"/>
    <property type="match status" value="1"/>
</dbReference>
<evidence type="ECO:0000313" key="3">
    <source>
        <dbReference type="Proteomes" id="UP001060504"/>
    </source>
</evidence>
<feature type="domain" description="Helix-turn-helix" evidence="1">
    <location>
        <begin position="17"/>
        <end position="54"/>
    </location>
</feature>
<name>A0ABQ4VD79_9MYCO</name>
<dbReference type="Proteomes" id="UP001060504">
    <property type="component" value="Unassembled WGS sequence"/>
</dbReference>
<protein>
    <recommendedName>
        <fullName evidence="1">Helix-turn-helix domain-containing protein</fullName>
    </recommendedName>
</protein>
<dbReference type="InterPro" id="IPR041657">
    <property type="entry name" value="HTH_17"/>
</dbReference>
<dbReference type="EMBL" id="BPRH01002591">
    <property type="protein sequence ID" value="GJF17785.1"/>
    <property type="molecule type" value="Genomic_DNA"/>
</dbReference>
<evidence type="ECO:0000313" key="2">
    <source>
        <dbReference type="EMBL" id="GJF17785.1"/>
    </source>
</evidence>
<keyword evidence="3" id="KW-1185">Reference proteome</keyword>
<reference evidence="2 3" key="1">
    <citation type="submission" date="2021-08" db="EMBL/GenBank/DDBJ databases">
        <title>Draft genome sequence of Mycolicibacterium sp. NGTWS1702 strain.</title>
        <authorList>
            <person name="Matsumoto M."/>
            <person name="Tang B.C.C."/>
            <person name="Machida Y."/>
            <person name="Matoyama H."/>
            <person name="Kishihara T."/>
            <person name="Sato S."/>
            <person name="Kondo I."/>
            <person name="Sano M."/>
            <person name="Kato G."/>
        </authorList>
    </citation>
    <scope>NUCLEOTIDE SEQUENCE [LARGE SCALE GENOMIC DNA]</scope>
    <source>
        <strain evidence="2 3">NGTWSNA01</strain>
    </source>
</reference>
<organism evidence="2 3">
    <name type="scientific">Mycolicibacterium cyprinidarum</name>
    <dbReference type="NCBI Taxonomy" id="2860311"/>
    <lineage>
        <taxon>Bacteria</taxon>
        <taxon>Bacillati</taxon>
        <taxon>Actinomycetota</taxon>
        <taxon>Actinomycetes</taxon>
        <taxon>Mycobacteriales</taxon>
        <taxon>Mycobacteriaceae</taxon>
        <taxon>Mycolicibacterium</taxon>
    </lineage>
</organism>
<sequence>MASRLVSIPDTRQALGGIGHTTVYELINRGEIVKVNLGRRSFITAQSLGEYIERLTASATAGDSAPQVADVDRSGNEAELGREVLVDLPAPRAP</sequence>
<accession>A0ABQ4VD79</accession>
<evidence type="ECO:0000259" key="1">
    <source>
        <dbReference type="Pfam" id="PF12728"/>
    </source>
</evidence>